<organism evidence="1 2">
    <name type="scientific">Candidatus Limadaptatus stercorigallinarum</name>
    <dbReference type="NCBI Taxonomy" id="2840845"/>
    <lineage>
        <taxon>Bacteria</taxon>
        <taxon>Bacillati</taxon>
        <taxon>Bacillota</taxon>
        <taxon>Clostridia</taxon>
        <taxon>Eubacteriales</taxon>
        <taxon>Candidatus Limadaptatus</taxon>
    </lineage>
</organism>
<evidence type="ECO:0000313" key="2">
    <source>
        <dbReference type="Proteomes" id="UP000824088"/>
    </source>
</evidence>
<dbReference type="EMBL" id="DVMN01000109">
    <property type="protein sequence ID" value="HIU21767.1"/>
    <property type="molecule type" value="Genomic_DNA"/>
</dbReference>
<accession>A0A9D1HT02</accession>
<sequence length="124" mass="13647">MLTVGYENDAAVLSALYSDLGINLAVSGTNFVMREDGAPVGLMRAEVGDFVEITHFKVKNEEINPGDREFFLRAMLFKFSLNPVPLAVKGEHPGLVRFGFRFEDGYMRLNSSEVNLSGSHCGAE</sequence>
<name>A0A9D1HT02_9FIRM</name>
<proteinExistence type="predicted"/>
<dbReference type="Proteomes" id="UP000824088">
    <property type="component" value="Unassembled WGS sequence"/>
</dbReference>
<dbReference type="AlphaFoldDB" id="A0A9D1HT02"/>
<reference evidence="1" key="1">
    <citation type="submission" date="2020-10" db="EMBL/GenBank/DDBJ databases">
        <authorList>
            <person name="Gilroy R."/>
        </authorList>
    </citation>
    <scope>NUCLEOTIDE SEQUENCE</scope>
    <source>
        <strain evidence="1">1063</strain>
    </source>
</reference>
<reference evidence="1" key="2">
    <citation type="journal article" date="2021" name="PeerJ">
        <title>Extensive microbial diversity within the chicken gut microbiome revealed by metagenomics and culture.</title>
        <authorList>
            <person name="Gilroy R."/>
            <person name="Ravi A."/>
            <person name="Getino M."/>
            <person name="Pursley I."/>
            <person name="Horton D.L."/>
            <person name="Alikhan N.F."/>
            <person name="Baker D."/>
            <person name="Gharbi K."/>
            <person name="Hall N."/>
            <person name="Watson M."/>
            <person name="Adriaenssens E.M."/>
            <person name="Foster-Nyarko E."/>
            <person name="Jarju S."/>
            <person name="Secka A."/>
            <person name="Antonio M."/>
            <person name="Oren A."/>
            <person name="Chaudhuri R.R."/>
            <person name="La Ragione R."/>
            <person name="Hildebrand F."/>
            <person name="Pallen M.J."/>
        </authorList>
    </citation>
    <scope>NUCLEOTIDE SEQUENCE</scope>
    <source>
        <strain evidence="1">1063</strain>
    </source>
</reference>
<comment type="caution">
    <text evidence="1">The sequence shown here is derived from an EMBL/GenBank/DDBJ whole genome shotgun (WGS) entry which is preliminary data.</text>
</comment>
<gene>
    <name evidence="1" type="ORF">IAD51_06020</name>
</gene>
<evidence type="ECO:0000313" key="1">
    <source>
        <dbReference type="EMBL" id="HIU21767.1"/>
    </source>
</evidence>
<protein>
    <submittedName>
        <fullName evidence="1">Uncharacterized protein</fullName>
    </submittedName>
</protein>